<keyword evidence="2" id="KW-0472">Membrane</keyword>
<keyword evidence="4" id="KW-1185">Reference proteome</keyword>
<comment type="caution">
    <text evidence="3">The sequence shown here is derived from an EMBL/GenBank/DDBJ whole genome shotgun (WGS) entry which is preliminary data.</text>
</comment>
<proteinExistence type="predicted"/>
<evidence type="ECO:0008006" key="5">
    <source>
        <dbReference type="Google" id="ProtNLM"/>
    </source>
</evidence>
<reference evidence="3 4" key="1">
    <citation type="submission" date="2024-03" db="EMBL/GenBank/DDBJ databases">
        <title>Human intestinal bacterial collection.</title>
        <authorList>
            <person name="Pauvert C."/>
            <person name="Hitch T.C.A."/>
            <person name="Clavel T."/>
        </authorList>
    </citation>
    <scope>NUCLEOTIDE SEQUENCE [LARGE SCALE GENOMIC DNA]</scope>
    <source>
        <strain evidence="3 4">CLA-JM-H44</strain>
    </source>
</reference>
<accession>A0ABV1DXS3</accession>
<name>A0ABV1DXS3_9FIRM</name>
<dbReference type="RefSeq" id="WP_349218120.1">
    <property type="nucleotide sequence ID" value="NZ_JBBMFD010000003.1"/>
</dbReference>
<feature type="transmembrane region" description="Helical" evidence="2">
    <location>
        <begin position="85"/>
        <end position="103"/>
    </location>
</feature>
<feature type="transmembrane region" description="Helical" evidence="2">
    <location>
        <begin position="109"/>
        <end position="130"/>
    </location>
</feature>
<feature type="compositionally biased region" description="Basic and acidic residues" evidence="1">
    <location>
        <begin position="17"/>
        <end position="26"/>
    </location>
</feature>
<evidence type="ECO:0000256" key="2">
    <source>
        <dbReference type="SAM" id="Phobius"/>
    </source>
</evidence>
<gene>
    <name evidence="3" type="ORF">WMO26_03325</name>
</gene>
<keyword evidence="2" id="KW-0812">Transmembrane</keyword>
<evidence type="ECO:0000313" key="3">
    <source>
        <dbReference type="EMBL" id="MEQ2439854.1"/>
    </source>
</evidence>
<dbReference type="Proteomes" id="UP001489509">
    <property type="component" value="Unassembled WGS sequence"/>
</dbReference>
<keyword evidence="2" id="KW-1133">Transmembrane helix</keyword>
<sequence>MDKEERMGLAAQEPDEDTKTAEPMDEETRRAMGILEEPVPMEDEEEEIFPQEPALMEVSYVLTEEELAQAFRAVGMYKIKGKRQWIYSALMVIVIAITIYNIILDPSYMAMGCVLIAVCVALLAMVWLVPNLGLKKQAKRAFDPDPKVVRFYKGRIESGKEGNRHFGNIKLGGKNKVDLYDGLYVIQMENHRLIAIPERAIPSEEREKAKALLFGWEYNEQ</sequence>
<evidence type="ECO:0000313" key="4">
    <source>
        <dbReference type="Proteomes" id="UP001489509"/>
    </source>
</evidence>
<feature type="region of interest" description="Disordered" evidence="1">
    <location>
        <begin position="1"/>
        <end position="26"/>
    </location>
</feature>
<organism evidence="3 4">
    <name type="scientific">Solibaculum intestinale</name>
    <dbReference type="NCBI Taxonomy" id="3133165"/>
    <lineage>
        <taxon>Bacteria</taxon>
        <taxon>Bacillati</taxon>
        <taxon>Bacillota</taxon>
        <taxon>Clostridia</taxon>
        <taxon>Eubacteriales</taxon>
        <taxon>Oscillospiraceae</taxon>
        <taxon>Solibaculum</taxon>
    </lineage>
</organism>
<protein>
    <recommendedName>
        <fullName evidence="5">YcxB family protein</fullName>
    </recommendedName>
</protein>
<evidence type="ECO:0000256" key="1">
    <source>
        <dbReference type="SAM" id="MobiDB-lite"/>
    </source>
</evidence>
<dbReference type="EMBL" id="JBBMFD010000003">
    <property type="protein sequence ID" value="MEQ2439854.1"/>
    <property type="molecule type" value="Genomic_DNA"/>
</dbReference>